<accession>A0AAD6Z5Z8</accession>
<evidence type="ECO:0000256" key="1">
    <source>
        <dbReference type="ARBA" id="ARBA00001971"/>
    </source>
</evidence>
<feature type="chain" id="PRO_5042237720" evidence="15">
    <location>
        <begin position="23"/>
        <end position="552"/>
    </location>
</feature>
<feature type="signal peptide" evidence="15">
    <location>
        <begin position="1"/>
        <end position="22"/>
    </location>
</feature>
<evidence type="ECO:0000256" key="12">
    <source>
        <dbReference type="ARBA" id="ARBA00023136"/>
    </source>
</evidence>
<evidence type="ECO:0000256" key="8">
    <source>
        <dbReference type="ARBA" id="ARBA00022989"/>
    </source>
</evidence>
<dbReference type="InterPro" id="IPR002401">
    <property type="entry name" value="Cyt_P450_E_grp-I"/>
</dbReference>
<dbReference type="PANTHER" id="PTHR46300">
    <property type="entry name" value="P450, PUTATIVE (EUROFUNG)-RELATED-RELATED"/>
    <property type="match status" value="1"/>
</dbReference>
<evidence type="ECO:0000313" key="16">
    <source>
        <dbReference type="EMBL" id="KAJ7309348.1"/>
    </source>
</evidence>
<keyword evidence="13" id="KW-0325">Glycoprotein</keyword>
<dbReference type="CDD" id="cd11065">
    <property type="entry name" value="CYP64-like"/>
    <property type="match status" value="1"/>
</dbReference>
<evidence type="ECO:0000256" key="2">
    <source>
        <dbReference type="ARBA" id="ARBA00004167"/>
    </source>
</evidence>
<dbReference type="GO" id="GO:0004497">
    <property type="term" value="F:monooxygenase activity"/>
    <property type="evidence" value="ECO:0007669"/>
    <property type="project" value="UniProtKB-KW"/>
</dbReference>
<evidence type="ECO:0000256" key="5">
    <source>
        <dbReference type="ARBA" id="ARBA00022617"/>
    </source>
</evidence>
<keyword evidence="8" id="KW-1133">Transmembrane helix</keyword>
<organism evidence="16 17">
    <name type="scientific">Mycena albidolilacea</name>
    <dbReference type="NCBI Taxonomy" id="1033008"/>
    <lineage>
        <taxon>Eukaryota</taxon>
        <taxon>Fungi</taxon>
        <taxon>Dikarya</taxon>
        <taxon>Basidiomycota</taxon>
        <taxon>Agaricomycotina</taxon>
        <taxon>Agaricomycetes</taxon>
        <taxon>Agaricomycetidae</taxon>
        <taxon>Agaricales</taxon>
        <taxon>Marasmiineae</taxon>
        <taxon>Mycenaceae</taxon>
        <taxon>Mycena</taxon>
    </lineage>
</organism>
<comment type="cofactor">
    <cofactor evidence="1 14">
        <name>heme</name>
        <dbReference type="ChEBI" id="CHEBI:30413"/>
    </cofactor>
</comment>
<evidence type="ECO:0000313" key="17">
    <source>
        <dbReference type="Proteomes" id="UP001218218"/>
    </source>
</evidence>
<dbReference type="Proteomes" id="UP001218218">
    <property type="component" value="Unassembled WGS sequence"/>
</dbReference>
<comment type="pathway">
    <text evidence="3">Secondary metabolite biosynthesis.</text>
</comment>
<keyword evidence="15" id="KW-0732">Signal</keyword>
<keyword evidence="11" id="KW-0503">Monooxygenase</keyword>
<dbReference type="EMBL" id="JARIHO010000082">
    <property type="protein sequence ID" value="KAJ7309348.1"/>
    <property type="molecule type" value="Genomic_DNA"/>
</dbReference>
<keyword evidence="10 14" id="KW-0408">Iron</keyword>
<keyword evidence="9" id="KW-0560">Oxidoreductase</keyword>
<dbReference type="GO" id="GO:0016705">
    <property type="term" value="F:oxidoreductase activity, acting on paired donors, with incorporation or reduction of molecular oxygen"/>
    <property type="evidence" value="ECO:0007669"/>
    <property type="project" value="InterPro"/>
</dbReference>
<proteinExistence type="inferred from homology"/>
<dbReference type="Pfam" id="PF00067">
    <property type="entry name" value="p450"/>
    <property type="match status" value="1"/>
</dbReference>
<dbReference type="PANTHER" id="PTHR46300:SF2">
    <property type="entry name" value="CYTOCHROME P450 MONOOXYGENASE ALNH-RELATED"/>
    <property type="match status" value="1"/>
</dbReference>
<comment type="caution">
    <text evidence="16">The sequence shown here is derived from an EMBL/GenBank/DDBJ whole genome shotgun (WGS) entry which is preliminary data.</text>
</comment>
<dbReference type="InterPro" id="IPR036396">
    <property type="entry name" value="Cyt_P450_sf"/>
</dbReference>
<keyword evidence="7 14" id="KW-0479">Metal-binding</keyword>
<keyword evidence="5 14" id="KW-0349">Heme</keyword>
<evidence type="ECO:0000256" key="15">
    <source>
        <dbReference type="SAM" id="SignalP"/>
    </source>
</evidence>
<keyword evidence="6" id="KW-0812">Transmembrane</keyword>
<comment type="similarity">
    <text evidence="4">Belongs to the cytochrome P450 family.</text>
</comment>
<name>A0AAD6Z5Z8_9AGAR</name>
<evidence type="ECO:0000256" key="7">
    <source>
        <dbReference type="ARBA" id="ARBA00022723"/>
    </source>
</evidence>
<evidence type="ECO:0000256" key="13">
    <source>
        <dbReference type="ARBA" id="ARBA00023180"/>
    </source>
</evidence>
<keyword evidence="12" id="KW-0472">Membrane</keyword>
<dbReference type="PRINTS" id="PR00385">
    <property type="entry name" value="P450"/>
</dbReference>
<dbReference type="SUPFAM" id="SSF48264">
    <property type="entry name" value="Cytochrome P450"/>
    <property type="match status" value="1"/>
</dbReference>
<evidence type="ECO:0000256" key="6">
    <source>
        <dbReference type="ARBA" id="ARBA00022692"/>
    </source>
</evidence>
<evidence type="ECO:0000256" key="9">
    <source>
        <dbReference type="ARBA" id="ARBA00023002"/>
    </source>
</evidence>
<sequence>MEISLALTVFLLSLTLIYWISATRSPQIPGPPPHPFVGHTFQVPIVKTWRYFEKLSLKYGVLRCSFMIVVCFNKLNAGPIVKLTLAGDDMIVLSNPSDAEELLGRRSHNYSSRRPLVYAGKYLSKNLRLVLLPYGEALKRQRAAFHQMVQPRGLRSVMTGYQTNSCQAVGGYEDMQDTVSLRLLMDLVTTPTDWSHHCARFSASLVFKLTYGQQLDDDGKDLASLEDILATLMKDFYPGAHLVDTFPILDRLPDFLAPWRAGAQRKHLMEAGLYTRLTSEVRTRMGSDLGLECFAARLWDQQEKMNITPEELAYIAGSAFTAGTDTTAGTIEWFLMAMVLYPSTMLKAQEEIDLFFSSDTIPGYSAMNDLPYCFALVKEVFRWAPVAPAGIPHCSDADDVYNGFTIRKGTMIIPCIWNMHHNEAEFPNSYTFDPERFLKSPNDSPNSLTEGHYGFGFGRWVSPSALNIATDFPCRRKCPGQYLAAKTIWIAIVRVLWAFNIEPCRDASGNVMNPDPDDCTSGTACKPNHFLMNLVPRSAAHVKTIMLGLEHM</sequence>
<feature type="binding site" description="axial binding residue" evidence="14">
    <location>
        <position position="478"/>
    </location>
    <ligand>
        <name>heme</name>
        <dbReference type="ChEBI" id="CHEBI:30413"/>
    </ligand>
    <ligandPart>
        <name>Fe</name>
        <dbReference type="ChEBI" id="CHEBI:18248"/>
    </ligandPart>
</feature>
<evidence type="ECO:0000256" key="10">
    <source>
        <dbReference type="ARBA" id="ARBA00023004"/>
    </source>
</evidence>
<dbReference type="GO" id="GO:0016020">
    <property type="term" value="C:membrane"/>
    <property type="evidence" value="ECO:0007669"/>
    <property type="project" value="UniProtKB-SubCell"/>
</dbReference>
<gene>
    <name evidence="16" type="ORF">DFH08DRAFT_944247</name>
</gene>
<reference evidence="16" key="1">
    <citation type="submission" date="2023-03" db="EMBL/GenBank/DDBJ databases">
        <title>Massive genome expansion in bonnet fungi (Mycena s.s.) driven by repeated elements and novel gene families across ecological guilds.</title>
        <authorList>
            <consortium name="Lawrence Berkeley National Laboratory"/>
            <person name="Harder C.B."/>
            <person name="Miyauchi S."/>
            <person name="Viragh M."/>
            <person name="Kuo A."/>
            <person name="Thoen E."/>
            <person name="Andreopoulos B."/>
            <person name="Lu D."/>
            <person name="Skrede I."/>
            <person name="Drula E."/>
            <person name="Henrissat B."/>
            <person name="Morin E."/>
            <person name="Kohler A."/>
            <person name="Barry K."/>
            <person name="LaButti K."/>
            <person name="Morin E."/>
            <person name="Salamov A."/>
            <person name="Lipzen A."/>
            <person name="Mereny Z."/>
            <person name="Hegedus B."/>
            <person name="Baldrian P."/>
            <person name="Stursova M."/>
            <person name="Weitz H."/>
            <person name="Taylor A."/>
            <person name="Grigoriev I.V."/>
            <person name="Nagy L.G."/>
            <person name="Martin F."/>
            <person name="Kauserud H."/>
        </authorList>
    </citation>
    <scope>NUCLEOTIDE SEQUENCE</scope>
    <source>
        <strain evidence="16">CBHHK002</strain>
    </source>
</reference>
<comment type="subcellular location">
    <subcellularLocation>
        <location evidence="2">Membrane</location>
        <topology evidence="2">Single-pass membrane protein</topology>
    </subcellularLocation>
</comment>
<dbReference type="AlphaFoldDB" id="A0AAD6Z5Z8"/>
<evidence type="ECO:0000256" key="3">
    <source>
        <dbReference type="ARBA" id="ARBA00005179"/>
    </source>
</evidence>
<evidence type="ECO:0000256" key="14">
    <source>
        <dbReference type="PIRSR" id="PIRSR602401-1"/>
    </source>
</evidence>
<dbReference type="Gene3D" id="1.10.630.10">
    <property type="entry name" value="Cytochrome P450"/>
    <property type="match status" value="1"/>
</dbReference>
<dbReference type="GO" id="GO:0020037">
    <property type="term" value="F:heme binding"/>
    <property type="evidence" value="ECO:0007669"/>
    <property type="project" value="InterPro"/>
</dbReference>
<keyword evidence="17" id="KW-1185">Reference proteome</keyword>
<evidence type="ECO:0000256" key="4">
    <source>
        <dbReference type="ARBA" id="ARBA00010617"/>
    </source>
</evidence>
<dbReference type="PRINTS" id="PR00463">
    <property type="entry name" value="EP450I"/>
</dbReference>
<dbReference type="InterPro" id="IPR001128">
    <property type="entry name" value="Cyt_P450"/>
</dbReference>
<dbReference type="InterPro" id="IPR050364">
    <property type="entry name" value="Cytochrome_P450_fung"/>
</dbReference>
<dbReference type="GO" id="GO:0005506">
    <property type="term" value="F:iron ion binding"/>
    <property type="evidence" value="ECO:0007669"/>
    <property type="project" value="InterPro"/>
</dbReference>
<evidence type="ECO:0000256" key="11">
    <source>
        <dbReference type="ARBA" id="ARBA00023033"/>
    </source>
</evidence>
<protein>
    <submittedName>
        <fullName evidence="16">Cytochrome P450</fullName>
    </submittedName>
</protein>